<proteinExistence type="predicted"/>
<dbReference type="KEGG" id="ccal:113464039"/>
<sequence length="115" mass="12808">MKSAVERLNSTNQLNEIVYCKGRVIIAGSTTTNEDSDSEETKSGVTVSGFNLREYRKKKPETYRQAGDDILEFMEEGLINPTVVLTVGLTNVNDALEFILKNKNPGKVIVNVKDR</sequence>
<dbReference type="Gene3D" id="3.90.180.10">
    <property type="entry name" value="Medium-chain alcohol dehydrogenases, catalytic domain"/>
    <property type="match status" value="1"/>
</dbReference>
<reference evidence="2" key="1">
    <citation type="submission" date="2025-08" db="UniProtKB">
        <authorList>
            <consortium name="RefSeq"/>
        </authorList>
    </citation>
    <scope>IDENTIFICATION</scope>
    <source>
        <tissue evidence="2">Whole body</tissue>
    </source>
</reference>
<organism evidence="1 2">
    <name type="scientific">Ceratina calcarata</name>
    <dbReference type="NCBI Taxonomy" id="156304"/>
    <lineage>
        <taxon>Eukaryota</taxon>
        <taxon>Metazoa</taxon>
        <taxon>Ecdysozoa</taxon>
        <taxon>Arthropoda</taxon>
        <taxon>Hexapoda</taxon>
        <taxon>Insecta</taxon>
        <taxon>Pterygota</taxon>
        <taxon>Neoptera</taxon>
        <taxon>Endopterygota</taxon>
        <taxon>Hymenoptera</taxon>
        <taxon>Apocrita</taxon>
        <taxon>Aculeata</taxon>
        <taxon>Apoidea</taxon>
        <taxon>Anthophila</taxon>
        <taxon>Apidae</taxon>
        <taxon>Ceratina</taxon>
        <taxon>Zadontomerus</taxon>
    </lineage>
</organism>
<accession>A0AAJ7RXF3</accession>
<dbReference type="GeneID" id="113464039"/>
<gene>
    <name evidence="2" type="primary">LOC113464039</name>
</gene>
<keyword evidence="1" id="KW-1185">Reference proteome</keyword>
<dbReference type="Pfam" id="PF13602">
    <property type="entry name" value="ADH_zinc_N_2"/>
    <property type="match status" value="1"/>
</dbReference>
<evidence type="ECO:0000313" key="1">
    <source>
        <dbReference type="Proteomes" id="UP000694925"/>
    </source>
</evidence>
<protein>
    <submittedName>
        <fullName evidence="2">Uncharacterized protein LOC113464039</fullName>
    </submittedName>
</protein>
<dbReference type="AlphaFoldDB" id="A0AAJ7RXF3"/>
<name>A0AAJ7RXF3_9HYME</name>
<dbReference type="Proteomes" id="UP000694925">
    <property type="component" value="Unplaced"/>
</dbReference>
<evidence type="ECO:0000313" key="2">
    <source>
        <dbReference type="RefSeq" id="XP_026667497.1"/>
    </source>
</evidence>
<dbReference type="RefSeq" id="XP_026667497.1">
    <property type="nucleotide sequence ID" value="XM_026811696.1"/>
</dbReference>